<reference evidence="6 7" key="1">
    <citation type="submission" date="2020-04" db="EMBL/GenBank/DDBJ databases">
        <authorList>
            <person name="Zhang R."/>
            <person name="Schippers A."/>
        </authorList>
    </citation>
    <scope>NUCLEOTIDE SEQUENCE [LARGE SCALE GENOMIC DNA]</scope>
    <source>
        <strain evidence="6 7">DSM 109850</strain>
    </source>
</reference>
<dbReference type="PANTHER" id="PTHR43776">
    <property type="entry name" value="TRANSPORT ATP-BINDING PROTEIN"/>
    <property type="match status" value="1"/>
</dbReference>
<dbReference type="CDD" id="cd03257">
    <property type="entry name" value="ABC_NikE_OppD_transporters"/>
    <property type="match status" value="1"/>
</dbReference>
<keyword evidence="2" id="KW-0813">Transport</keyword>
<accession>A0A7Y0L2U7</accession>
<dbReference type="GO" id="GO:0055085">
    <property type="term" value="P:transmembrane transport"/>
    <property type="evidence" value="ECO:0007669"/>
    <property type="project" value="UniProtKB-ARBA"/>
</dbReference>
<dbReference type="InterPro" id="IPR013563">
    <property type="entry name" value="Oligopep_ABC_C"/>
</dbReference>
<evidence type="ECO:0000313" key="7">
    <source>
        <dbReference type="Proteomes" id="UP000533476"/>
    </source>
</evidence>
<dbReference type="GO" id="GO:0016887">
    <property type="term" value="F:ATP hydrolysis activity"/>
    <property type="evidence" value="ECO:0007669"/>
    <property type="project" value="InterPro"/>
</dbReference>
<dbReference type="InterPro" id="IPR003593">
    <property type="entry name" value="AAA+_ATPase"/>
</dbReference>
<dbReference type="Pfam" id="PF08352">
    <property type="entry name" value="oligo_HPY"/>
    <property type="match status" value="1"/>
</dbReference>
<dbReference type="SUPFAM" id="SSF52540">
    <property type="entry name" value="P-loop containing nucleoside triphosphate hydrolases"/>
    <property type="match status" value="1"/>
</dbReference>
<dbReference type="InterPro" id="IPR027417">
    <property type="entry name" value="P-loop_NTPase"/>
</dbReference>
<gene>
    <name evidence="6" type="ORF">HIJ39_07865</name>
</gene>
<dbReference type="Pfam" id="PF00005">
    <property type="entry name" value="ABC_tran"/>
    <property type="match status" value="1"/>
</dbReference>
<dbReference type="PROSITE" id="PS50893">
    <property type="entry name" value="ABC_TRANSPORTER_2"/>
    <property type="match status" value="1"/>
</dbReference>
<comment type="similarity">
    <text evidence="1">Belongs to the ABC transporter superfamily.</text>
</comment>
<keyword evidence="3" id="KW-0547">Nucleotide-binding</keyword>
<dbReference type="Proteomes" id="UP000533476">
    <property type="component" value="Unassembled WGS sequence"/>
</dbReference>
<dbReference type="InterPro" id="IPR050319">
    <property type="entry name" value="ABC_transp_ATP-bind"/>
</dbReference>
<dbReference type="SMART" id="SM00382">
    <property type="entry name" value="AAA"/>
    <property type="match status" value="1"/>
</dbReference>
<dbReference type="EMBL" id="JABBVZ010000019">
    <property type="protein sequence ID" value="NMP22268.1"/>
    <property type="molecule type" value="Genomic_DNA"/>
</dbReference>
<dbReference type="InterPro" id="IPR003439">
    <property type="entry name" value="ABC_transporter-like_ATP-bd"/>
</dbReference>
<sequence>MNLHKVFNSGVRGVGGIRAVSDVTFTLQRRSVVAIVGESGSGKSTVARLIAGLLPPTSGQIWLDGQRVPQRMAFHQKRQHRKNVQMIFQDPFSALNPYYTVRYHLERSLRNLVQVPKAEIKARASEALESVGLTPASDYLDKRPHELSGGQRQRLVAAQALIVEPKVILADEPTSMLDVSIRIGILNLMKRLKDENELSFVFITHDLASARYISDYILVMYAGRVIEYGKTDDVIDEPTHPYTRMLLAAVPDPKRLRGERNERIPLVGEPPNLSQLPSGCHFHPRCPYAMPECREVMPVDHMLTPDHKVACHLVKSQEAAANV</sequence>
<evidence type="ECO:0000313" key="6">
    <source>
        <dbReference type="EMBL" id="NMP22268.1"/>
    </source>
</evidence>
<organism evidence="6 7">
    <name type="scientific">Sulfobacillus harzensis</name>
    <dbReference type="NCBI Taxonomy" id="2729629"/>
    <lineage>
        <taxon>Bacteria</taxon>
        <taxon>Bacillati</taxon>
        <taxon>Bacillota</taxon>
        <taxon>Clostridia</taxon>
        <taxon>Eubacteriales</taxon>
        <taxon>Clostridiales Family XVII. Incertae Sedis</taxon>
        <taxon>Sulfobacillus</taxon>
    </lineage>
</organism>
<dbReference type="Gene3D" id="3.40.50.300">
    <property type="entry name" value="P-loop containing nucleotide triphosphate hydrolases"/>
    <property type="match status" value="1"/>
</dbReference>
<protein>
    <submittedName>
        <fullName evidence="6">ABC transporter ATP-binding protein</fullName>
    </submittedName>
</protein>
<evidence type="ECO:0000259" key="5">
    <source>
        <dbReference type="PROSITE" id="PS50893"/>
    </source>
</evidence>
<dbReference type="AlphaFoldDB" id="A0A7Y0L2U7"/>
<feature type="domain" description="ABC transporter" evidence="5">
    <location>
        <begin position="1"/>
        <end position="247"/>
    </location>
</feature>
<dbReference type="GO" id="GO:0015833">
    <property type="term" value="P:peptide transport"/>
    <property type="evidence" value="ECO:0007669"/>
    <property type="project" value="InterPro"/>
</dbReference>
<dbReference type="FunFam" id="3.40.50.300:FF:000016">
    <property type="entry name" value="Oligopeptide ABC transporter ATP-binding component"/>
    <property type="match status" value="1"/>
</dbReference>
<evidence type="ECO:0000256" key="2">
    <source>
        <dbReference type="ARBA" id="ARBA00022448"/>
    </source>
</evidence>
<comment type="caution">
    <text evidence="6">The sequence shown here is derived from an EMBL/GenBank/DDBJ whole genome shotgun (WGS) entry which is preliminary data.</text>
</comment>
<proteinExistence type="inferred from homology"/>
<evidence type="ECO:0000256" key="3">
    <source>
        <dbReference type="ARBA" id="ARBA00022741"/>
    </source>
</evidence>
<dbReference type="GO" id="GO:0005524">
    <property type="term" value="F:ATP binding"/>
    <property type="evidence" value="ECO:0007669"/>
    <property type="project" value="UniProtKB-KW"/>
</dbReference>
<name>A0A7Y0L2U7_9FIRM</name>
<evidence type="ECO:0000256" key="1">
    <source>
        <dbReference type="ARBA" id="ARBA00005417"/>
    </source>
</evidence>
<dbReference type="PANTHER" id="PTHR43776:SF8">
    <property type="entry name" value="ABC TRANSPORTER, ATP-BINDING PROTEIN"/>
    <property type="match status" value="1"/>
</dbReference>
<keyword evidence="7" id="KW-1185">Reference proteome</keyword>
<keyword evidence="4 6" id="KW-0067">ATP-binding</keyword>
<dbReference type="NCBIfam" id="TIGR01727">
    <property type="entry name" value="oligo_HPY"/>
    <property type="match status" value="1"/>
</dbReference>
<evidence type="ECO:0000256" key="4">
    <source>
        <dbReference type="ARBA" id="ARBA00022840"/>
    </source>
</evidence>